<accession>A0A6L2NJ02</accession>
<organism evidence="2">
    <name type="scientific">Tanacetum cinerariifolium</name>
    <name type="common">Dalmatian daisy</name>
    <name type="synonym">Chrysanthemum cinerariifolium</name>
    <dbReference type="NCBI Taxonomy" id="118510"/>
    <lineage>
        <taxon>Eukaryota</taxon>
        <taxon>Viridiplantae</taxon>
        <taxon>Streptophyta</taxon>
        <taxon>Embryophyta</taxon>
        <taxon>Tracheophyta</taxon>
        <taxon>Spermatophyta</taxon>
        <taxon>Magnoliopsida</taxon>
        <taxon>eudicotyledons</taxon>
        <taxon>Gunneridae</taxon>
        <taxon>Pentapetalae</taxon>
        <taxon>asterids</taxon>
        <taxon>campanulids</taxon>
        <taxon>Asterales</taxon>
        <taxon>Asteraceae</taxon>
        <taxon>Asteroideae</taxon>
        <taxon>Anthemideae</taxon>
        <taxon>Anthemidinae</taxon>
        <taxon>Tanacetum</taxon>
    </lineage>
</organism>
<dbReference type="PANTHER" id="PTHR10794">
    <property type="entry name" value="ABHYDROLASE DOMAIN-CONTAINING PROTEIN"/>
    <property type="match status" value="1"/>
</dbReference>
<dbReference type="GO" id="GO:0034338">
    <property type="term" value="F:short-chain carboxylesterase activity"/>
    <property type="evidence" value="ECO:0007669"/>
    <property type="project" value="TreeGrafter"/>
</dbReference>
<evidence type="ECO:0000313" key="2">
    <source>
        <dbReference type="EMBL" id="GEU86228.1"/>
    </source>
</evidence>
<name>A0A6L2NJ02_TANCI</name>
<reference evidence="2" key="1">
    <citation type="journal article" date="2019" name="Sci. Rep.">
        <title>Draft genome of Tanacetum cinerariifolium, the natural source of mosquito coil.</title>
        <authorList>
            <person name="Yamashiro T."/>
            <person name="Shiraishi A."/>
            <person name="Satake H."/>
            <person name="Nakayama K."/>
        </authorList>
    </citation>
    <scope>NUCLEOTIDE SEQUENCE</scope>
</reference>
<keyword evidence="1" id="KW-0472">Membrane</keyword>
<protein>
    <recommendedName>
        <fullName evidence="3">Embryogenesis-associated protein EMB8-like</fullName>
    </recommendedName>
</protein>
<sequence>MLQRKSYCIFLMNGFHAVVLLVAAPAVHVTQKVSSKDSIPNVCRPLLCIQAANDPIAHIKATPREDIEAANDPIAPNRGIPRQDIEAANDPIAHIKATPREDIENNPNCMLIVTPKGGHLGWVAGTEAPFGTPWTDPVVMDFLEHLEKKNGSLPQNMRKVPALYSQL</sequence>
<proteinExistence type="predicted"/>
<dbReference type="AlphaFoldDB" id="A0A6L2NJ02"/>
<evidence type="ECO:0000256" key="1">
    <source>
        <dbReference type="SAM" id="Phobius"/>
    </source>
</evidence>
<keyword evidence="1" id="KW-0812">Transmembrane</keyword>
<evidence type="ECO:0008006" key="3">
    <source>
        <dbReference type="Google" id="ProtNLM"/>
    </source>
</evidence>
<dbReference type="GO" id="GO:0047372">
    <property type="term" value="F:monoacylglycerol lipase activity"/>
    <property type="evidence" value="ECO:0007669"/>
    <property type="project" value="TreeGrafter"/>
</dbReference>
<comment type="caution">
    <text evidence="2">The sequence shown here is derived from an EMBL/GenBank/DDBJ whole genome shotgun (WGS) entry which is preliminary data.</text>
</comment>
<dbReference type="EMBL" id="BKCJ010009278">
    <property type="protein sequence ID" value="GEU86228.1"/>
    <property type="molecule type" value="Genomic_DNA"/>
</dbReference>
<dbReference type="PANTHER" id="PTHR10794:SF84">
    <property type="entry name" value="ESTERASE_LIPASE_THIOESTERASE FAMILY PROTEIN"/>
    <property type="match status" value="1"/>
</dbReference>
<feature type="transmembrane region" description="Helical" evidence="1">
    <location>
        <begin position="7"/>
        <end position="27"/>
    </location>
</feature>
<dbReference type="InterPro" id="IPR050960">
    <property type="entry name" value="AB_hydrolase_4_sf"/>
</dbReference>
<gene>
    <name evidence="2" type="ORF">Tci_058206</name>
</gene>
<keyword evidence="1" id="KW-1133">Transmembrane helix</keyword>